<keyword evidence="7 10" id="KW-0235">DNA replication</keyword>
<evidence type="ECO:0000256" key="3">
    <source>
        <dbReference type="ARBA" id="ARBA00021035"/>
    </source>
</evidence>
<dbReference type="STRING" id="1969733.B5V00_12370"/>
<accession>A0A1X0XZ94</accession>
<gene>
    <name evidence="14" type="ORF">B5V00_12370</name>
</gene>
<evidence type="ECO:0000256" key="9">
    <source>
        <dbReference type="ARBA" id="ARBA00023125"/>
    </source>
</evidence>
<sequence>MQFTIERDIFLKALARVQGIVEKRNTIPILSNVLIEAGDGEIEITATDLEVGMRASYRADTAKSGKVTVSAKKLFEIIKELPEGEVTLSAKENCWIEIRCGKALFNIVGLAADEFPYFPDVEQGDFISLPSGVISDLLEKTAFSISTDESKYNLNGIFFQNIELEGRQLLRLVATDGHRLALIQRELEGTESEELRKGVIFPKKGIFELRKIAEEGDSDIRLGFMDNNAVIQKDQTVVIMRLVDGEFPDYTRVIPQSQDMVAKIPREKFFHALRRMAILSSEKSRGVKVLLQPGRLEISSSNPELGDAREDLEIDYEGQEIAIGFNSRYMLDILQVQKEDEVILQVRDNMSPGMITPVEDKDFLAVVMPMRL</sequence>
<comment type="subunit">
    <text evidence="10">Forms a ring-shaped head-to-tail homodimer around DNA.</text>
</comment>
<comment type="subcellular location">
    <subcellularLocation>
        <location evidence="1 10">Cytoplasm</location>
    </subcellularLocation>
</comment>
<dbReference type="InterPro" id="IPR022634">
    <property type="entry name" value="DNA_polIII_beta_N"/>
</dbReference>
<dbReference type="Pfam" id="PF02767">
    <property type="entry name" value="DNA_pol3_beta_2"/>
    <property type="match status" value="1"/>
</dbReference>
<feature type="domain" description="DNA polymerase III beta sliding clamp N-terminal" evidence="11">
    <location>
        <begin position="1"/>
        <end position="118"/>
    </location>
</feature>
<name>A0A1X0XZ94_9BACT</name>
<keyword evidence="15" id="KW-1185">Reference proteome</keyword>
<evidence type="ECO:0000259" key="12">
    <source>
        <dbReference type="Pfam" id="PF02767"/>
    </source>
</evidence>
<dbReference type="Pfam" id="PF00712">
    <property type="entry name" value="DNA_pol3_beta"/>
    <property type="match status" value="1"/>
</dbReference>
<dbReference type="RefSeq" id="WP_085011120.1">
    <property type="nucleotide sequence ID" value="NZ_NAAD01000016.1"/>
</dbReference>
<dbReference type="GO" id="GO:0008408">
    <property type="term" value="F:3'-5' exonuclease activity"/>
    <property type="evidence" value="ECO:0007669"/>
    <property type="project" value="InterPro"/>
</dbReference>
<dbReference type="InterPro" id="IPR022637">
    <property type="entry name" value="DNA_polIII_beta_cen"/>
</dbReference>
<proteinExistence type="inferred from homology"/>
<dbReference type="GO" id="GO:0003887">
    <property type="term" value="F:DNA-directed DNA polymerase activity"/>
    <property type="evidence" value="ECO:0007669"/>
    <property type="project" value="UniProtKB-UniRule"/>
</dbReference>
<dbReference type="PANTHER" id="PTHR30478">
    <property type="entry name" value="DNA POLYMERASE III SUBUNIT BETA"/>
    <property type="match status" value="1"/>
</dbReference>
<dbReference type="OrthoDB" id="8421503at2"/>
<dbReference type="InterPro" id="IPR001001">
    <property type="entry name" value="DNA_polIII_beta"/>
</dbReference>
<evidence type="ECO:0000256" key="4">
    <source>
        <dbReference type="ARBA" id="ARBA00022490"/>
    </source>
</evidence>
<dbReference type="CDD" id="cd00140">
    <property type="entry name" value="beta_clamp"/>
    <property type="match status" value="1"/>
</dbReference>
<dbReference type="GO" id="GO:0009360">
    <property type="term" value="C:DNA polymerase III complex"/>
    <property type="evidence" value="ECO:0007669"/>
    <property type="project" value="InterPro"/>
</dbReference>
<reference evidence="14 15" key="1">
    <citation type="submission" date="2017-03" db="EMBL/GenBank/DDBJ databases">
        <title>Genome sequence of Geothermobacter sp. EPR-M, Deep-Sea Iron Reducer.</title>
        <authorList>
            <person name="Tully B."/>
            <person name="Savalia P."/>
            <person name="Abuyen K."/>
            <person name="Baughan C."/>
            <person name="Romero E."/>
            <person name="Ronkowski C."/>
            <person name="Torres B."/>
            <person name="Tremblay J."/>
            <person name="Trujillo A."/>
            <person name="Tyler M."/>
            <person name="Perez-Rodriguez I."/>
            <person name="Amend J."/>
        </authorList>
    </citation>
    <scope>NUCLEOTIDE SEQUENCE [LARGE SCALE GENOMIC DNA]</scope>
    <source>
        <strain evidence="14 15">EPR-M</strain>
    </source>
</reference>
<keyword evidence="5 10" id="KW-0808">Transferase</keyword>
<dbReference type="GO" id="GO:0003677">
    <property type="term" value="F:DNA binding"/>
    <property type="evidence" value="ECO:0007669"/>
    <property type="project" value="UniProtKB-UniRule"/>
</dbReference>
<dbReference type="Proteomes" id="UP000193136">
    <property type="component" value="Unassembled WGS sequence"/>
</dbReference>
<dbReference type="SMART" id="SM00480">
    <property type="entry name" value="POL3Bc"/>
    <property type="match status" value="1"/>
</dbReference>
<dbReference type="GO" id="GO:0006271">
    <property type="term" value="P:DNA strand elongation involved in DNA replication"/>
    <property type="evidence" value="ECO:0007669"/>
    <property type="project" value="TreeGrafter"/>
</dbReference>
<evidence type="ECO:0000256" key="2">
    <source>
        <dbReference type="ARBA" id="ARBA00010752"/>
    </source>
</evidence>
<evidence type="ECO:0000256" key="1">
    <source>
        <dbReference type="ARBA" id="ARBA00004496"/>
    </source>
</evidence>
<comment type="similarity">
    <text evidence="2 10">Belongs to the beta sliding clamp family.</text>
</comment>
<evidence type="ECO:0000256" key="7">
    <source>
        <dbReference type="ARBA" id="ARBA00022705"/>
    </source>
</evidence>
<protein>
    <recommendedName>
        <fullName evidence="3 10">Beta sliding clamp</fullName>
    </recommendedName>
</protein>
<evidence type="ECO:0000256" key="5">
    <source>
        <dbReference type="ARBA" id="ARBA00022679"/>
    </source>
</evidence>
<dbReference type="Gene3D" id="3.10.150.10">
    <property type="entry name" value="DNA Polymerase III, subunit A, domain 2"/>
    <property type="match status" value="1"/>
</dbReference>
<evidence type="ECO:0000259" key="13">
    <source>
        <dbReference type="Pfam" id="PF02768"/>
    </source>
</evidence>
<evidence type="ECO:0000256" key="6">
    <source>
        <dbReference type="ARBA" id="ARBA00022695"/>
    </source>
</evidence>
<dbReference type="EMBL" id="NAAD01000016">
    <property type="protein sequence ID" value="ORJ58251.1"/>
    <property type="molecule type" value="Genomic_DNA"/>
</dbReference>
<evidence type="ECO:0000259" key="11">
    <source>
        <dbReference type="Pfam" id="PF00712"/>
    </source>
</evidence>
<evidence type="ECO:0000313" key="15">
    <source>
        <dbReference type="Proteomes" id="UP000193136"/>
    </source>
</evidence>
<feature type="domain" description="DNA polymerase III beta sliding clamp central" evidence="12">
    <location>
        <begin position="129"/>
        <end position="249"/>
    </location>
</feature>
<evidence type="ECO:0000256" key="8">
    <source>
        <dbReference type="ARBA" id="ARBA00022932"/>
    </source>
</evidence>
<dbReference type="Gene3D" id="3.70.10.10">
    <property type="match status" value="1"/>
</dbReference>
<keyword evidence="8 10" id="KW-0239">DNA-directed DNA polymerase</keyword>
<dbReference type="PIRSF" id="PIRSF000804">
    <property type="entry name" value="DNA_pol_III_b"/>
    <property type="match status" value="1"/>
</dbReference>
<comment type="caution">
    <text evidence="14">The sequence shown here is derived from an EMBL/GenBank/DDBJ whole genome shotgun (WGS) entry which is preliminary data.</text>
</comment>
<dbReference type="SUPFAM" id="SSF55979">
    <property type="entry name" value="DNA clamp"/>
    <property type="match status" value="3"/>
</dbReference>
<evidence type="ECO:0000313" key="14">
    <source>
        <dbReference type="EMBL" id="ORJ58251.1"/>
    </source>
</evidence>
<dbReference type="NCBIfam" id="TIGR00663">
    <property type="entry name" value="dnan"/>
    <property type="match status" value="1"/>
</dbReference>
<comment type="function">
    <text evidence="10">Confers DNA tethering and processivity to DNA polymerases and other proteins. Acts as a clamp, forming a ring around DNA (a reaction catalyzed by the clamp-loading complex) which diffuses in an ATP-independent manner freely and bidirectionally along dsDNA. Initially characterized for its ability to contact the catalytic subunit of DNA polymerase III (Pol III), a complex, multichain enzyme responsible for most of the replicative synthesis in bacteria; Pol III exhibits 3'-5' exonuclease proofreading activity. The beta chain is required for initiation of replication as well as for processivity of DNA replication.</text>
</comment>
<feature type="domain" description="DNA polymerase III beta sliding clamp C-terminal" evidence="13">
    <location>
        <begin position="252"/>
        <end position="371"/>
    </location>
</feature>
<evidence type="ECO:0000256" key="10">
    <source>
        <dbReference type="PIRNR" id="PIRNR000804"/>
    </source>
</evidence>
<organism evidence="14 15">
    <name type="scientific">Geothermobacter hydrogeniphilus</name>
    <dbReference type="NCBI Taxonomy" id="1969733"/>
    <lineage>
        <taxon>Bacteria</taxon>
        <taxon>Pseudomonadati</taxon>
        <taxon>Thermodesulfobacteriota</taxon>
        <taxon>Desulfuromonadia</taxon>
        <taxon>Desulfuromonadales</taxon>
        <taxon>Geothermobacteraceae</taxon>
        <taxon>Geothermobacter</taxon>
    </lineage>
</organism>
<dbReference type="GO" id="GO:0005737">
    <property type="term" value="C:cytoplasm"/>
    <property type="evidence" value="ECO:0007669"/>
    <property type="project" value="UniProtKB-SubCell"/>
</dbReference>
<dbReference type="PANTHER" id="PTHR30478:SF0">
    <property type="entry name" value="BETA SLIDING CLAMP"/>
    <property type="match status" value="1"/>
</dbReference>
<dbReference type="InterPro" id="IPR022635">
    <property type="entry name" value="DNA_polIII_beta_C"/>
</dbReference>
<keyword evidence="9" id="KW-0238">DNA-binding</keyword>
<keyword evidence="4 10" id="KW-0963">Cytoplasm</keyword>
<dbReference type="AlphaFoldDB" id="A0A1X0XZ94"/>
<dbReference type="Pfam" id="PF02768">
    <property type="entry name" value="DNA_pol3_beta_3"/>
    <property type="match status" value="1"/>
</dbReference>
<dbReference type="InterPro" id="IPR046938">
    <property type="entry name" value="DNA_clamp_sf"/>
</dbReference>
<keyword evidence="6 10" id="KW-0548">Nucleotidyltransferase</keyword>